<protein>
    <submittedName>
        <fullName evidence="4">Uncharacterized protein</fullName>
    </submittedName>
</protein>
<organism evidence="3 4">
    <name type="scientific">Pyricularia grisea</name>
    <name type="common">Crabgrass-specific blast fungus</name>
    <name type="synonym">Magnaporthe grisea</name>
    <dbReference type="NCBI Taxonomy" id="148305"/>
    <lineage>
        <taxon>Eukaryota</taxon>
        <taxon>Fungi</taxon>
        <taxon>Dikarya</taxon>
        <taxon>Ascomycota</taxon>
        <taxon>Pezizomycotina</taxon>
        <taxon>Sordariomycetes</taxon>
        <taxon>Sordariomycetidae</taxon>
        <taxon>Magnaporthales</taxon>
        <taxon>Pyriculariaceae</taxon>
        <taxon>Pyricularia</taxon>
    </lineage>
</organism>
<dbReference type="AlphaFoldDB" id="A0A6P8B4T8"/>
<reference evidence="4" key="2">
    <citation type="submission" date="2019-10" db="EMBL/GenBank/DDBJ databases">
        <authorList>
            <consortium name="NCBI Genome Project"/>
        </authorList>
    </citation>
    <scope>NUCLEOTIDE SEQUENCE</scope>
    <source>
        <strain evidence="4">NI907</strain>
    </source>
</reference>
<dbReference type="Proteomes" id="UP000515153">
    <property type="component" value="Chromosome I"/>
</dbReference>
<evidence type="ECO:0000313" key="3">
    <source>
        <dbReference type="Proteomes" id="UP000515153"/>
    </source>
</evidence>
<reference evidence="3 4" key="1">
    <citation type="journal article" date="2019" name="Mol. Biol. Evol.">
        <title>Blast fungal genomes show frequent chromosomal changes, gene gains and losses, and effector gene turnover.</title>
        <authorList>
            <person name="Gomez Luciano L.B."/>
            <person name="Jason Tsai I."/>
            <person name="Chuma I."/>
            <person name="Tosa Y."/>
            <person name="Chen Y.H."/>
            <person name="Li J.Y."/>
            <person name="Li M.Y."/>
            <person name="Jade Lu M.Y."/>
            <person name="Nakayashiki H."/>
            <person name="Li W.H."/>
        </authorList>
    </citation>
    <scope>NUCLEOTIDE SEQUENCE [LARGE SCALE GENOMIC DNA]</scope>
    <source>
        <strain evidence="3 4">NI907</strain>
    </source>
</reference>
<feature type="compositionally biased region" description="Polar residues" evidence="1">
    <location>
        <begin position="258"/>
        <end position="274"/>
    </location>
</feature>
<keyword evidence="3" id="KW-1185">Reference proteome</keyword>
<evidence type="ECO:0000313" key="4">
    <source>
        <dbReference type="RefSeq" id="XP_030982241.1"/>
    </source>
</evidence>
<feature type="signal peptide" evidence="2">
    <location>
        <begin position="1"/>
        <end position="17"/>
    </location>
</feature>
<dbReference type="KEGG" id="pgri:PgNI_05439"/>
<dbReference type="GeneID" id="41960379"/>
<gene>
    <name evidence="4" type="ORF">PgNI_05439</name>
</gene>
<sequence length="381" mass="40154">MQLSITVVLALSSFGLAVKDFGLKKLSPPENLVRHVPSAETDWKAYGIAIKLGAGVGATLTDGEIIFAAVKAMDEVTGSLTKNQKRKYPGMMSAMRYGDYIYFGSSVKGGGQGKNYFLKTDLISSGPPPRFIANSPDYWMHQLGGEHIRGGTCAEVTAVRLFDEHQRSQGSQEFKWPEPSKTKFVAFSSFGRVEAPCDPHDPNCHEDGDENHGCKQLLATIGYNAPTHVIVQGNPTIGRWEALQFDHRGAGGFCTLSRRPSTAGRAQTGNTGVKTNPAGLAAGREPATRMAGMTKGSSRGNKGTTEASGAGAKIAPAKSGAIAPLTQTDGQLTPATAAIGSRTKVQPGSDTSRKQLNMPPTGASGGNSGTKKGALSKRFRA</sequence>
<evidence type="ECO:0000256" key="1">
    <source>
        <dbReference type="SAM" id="MobiDB-lite"/>
    </source>
</evidence>
<dbReference type="RefSeq" id="XP_030982241.1">
    <property type="nucleotide sequence ID" value="XM_031125470.1"/>
</dbReference>
<feature type="region of interest" description="Disordered" evidence="1">
    <location>
        <begin position="258"/>
        <end position="313"/>
    </location>
</feature>
<feature type="region of interest" description="Disordered" evidence="1">
    <location>
        <begin position="332"/>
        <end position="381"/>
    </location>
</feature>
<name>A0A6P8B4T8_PYRGI</name>
<proteinExistence type="predicted"/>
<reference evidence="4" key="3">
    <citation type="submission" date="2025-08" db="UniProtKB">
        <authorList>
            <consortium name="RefSeq"/>
        </authorList>
    </citation>
    <scope>IDENTIFICATION</scope>
    <source>
        <strain evidence="4">NI907</strain>
    </source>
</reference>
<accession>A0A6P8B4T8</accession>
<feature type="chain" id="PRO_5028220696" evidence="2">
    <location>
        <begin position="18"/>
        <end position="381"/>
    </location>
</feature>
<evidence type="ECO:0000256" key="2">
    <source>
        <dbReference type="SAM" id="SignalP"/>
    </source>
</evidence>
<keyword evidence="2" id="KW-0732">Signal</keyword>
<feature type="compositionally biased region" description="Polar residues" evidence="1">
    <location>
        <begin position="295"/>
        <end position="307"/>
    </location>
</feature>